<feature type="transmembrane region" description="Helical" evidence="14">
    <location>
        <begin position="200"/>
        <end position="223"/>
    </location>
</feature>
<proteinExistence type="inferred from homology"/>
<dbReference type="Gene3D" id="3.40.50.300">
    <property type="entry name" value="P-loop containing nucleotide triphosphate hydrolases"/>
    <property type="match status" value="1"/>
</dbReference>
<dbReference type="PROSITE" id="PS50990">
    <property type="entry name" value="PEPTIDASE_C39"/>
    <property type="match status" value="1"/>
</dbReference>
<dbReference type="SMART" id="SM00382">
    <property type="entry name" value="AAA"/>
    <property type="match status" value="1"/>
</dbReference>
<evidence type="ECO:0000256" key="6">
    <source>
        <dbReference type="ARBA" id="ARBA00022741"/>
    </source>
</evidence>
<evidence type="ECO:0000256" key="13">
    <source>
        <dbReference type="ARBA" id="ARBA00072252"/>
    </source>
</evidence>
<dbReference type="InterPro" id="IPR003593">
    <property type="entry name" value="AAA+_ATPase"/>
</dbReference>
<dbReference type="InterPro" id="IPR017750">
    <property type="entry name" value="ATPase_T1SS"/>
</dbReference>
<dbReference type="CDD" id="cd18587">
    <property type="entry name" value="ABC_6TM_LapB_like"/>
    <property type="match status" value="1"/>
</dbReference>
<evidence type="ECO:0000256" key="7">
    <source>
        <dbReference type="ARBA" id="ARBA00022801"/>
    </source>
</evidence>
<keyword evidence="9 14" id="KW-1133">Transmembrane helix</keyword>
<feature type="domain" description="ABC transporter" evidence="15">
    <location>
        <begin position="484"/>
        <end position="719"/>
    </location>
</feature>
<evidence type="ECO:0000256" key="2">
    <source>
        <dbReference type="ARBA" id="ARBA00022448"/>
    </source>
</evidence>
<dbReference type="FunFam" id="3.40.50.300:FF:000299">
    <property type="entry name" value="ABC transporter ATP-binding protein/permease"/>
    <property type="match status" value="1"/>
</dbReference>
<evidence type="ECO:0000256" key="5">
    <source>
        <dbReference type="ARBA" id="ARBA00022735"/>
    </source>
</evidence>
<evidence type="ECO:0000313" key="19">
    <source>
        <dbReference type="Proteomes" id="UP000295611"/>
    </source>
</evidence>
<dbReference type="GO" id="GO:0016887">
    <property type="term" value="F:ATP hydrolysis activity"/>
    <property type="evidence" value="ECO:0007669"/>
    <property type="project" value="InterPro"/>
</dbReference>
<feature type="domain" description="Peptidase C39" evidence="17">
    <location>
        <begin position="15"/>
        <end position="139"/>
    </location>
</feature>
<evidence type="ECO:0000256" key="14">
    <source>
        <dbReference type="SAM" id="Phobius"/>
    </source>
</evidence>
<keyword evidence="6" id="KW-0547">Nucleotide-binding</keyword>
<dbReference type="PROSITE" id="PS50929">
    <property type="entry name" value="ABC_TM1F"/>
    <property type="match status" value="1"/>
</dbReference>
<keyword evidence="5" id="KW-0354">Hemolysis</keyword>
<dbReference type="AlphaFoldDB" id="A0A4V3DVT2"/>
<dbReference type="Gene3D" id="3.90.70.10">
    <property type="entry name" value="Cysteine proteinases"/>
    <property type="match status" value="1"/>
</dbReference>
<dbReference type="Gene3D" id="1.20.1560.10">
    <property type="entry name" value="ABC transporter type 1, transmembrane domain"/>
    <property type="match status" value="1"/>
</dbReference>
<keyword evidence="7" id="KW-0378">Hydrolase</keyword>
<evidence type="ECO:0000256" key="11">
    <source>
        <dbReference type="ARBA" id="ARBA00055355"/>
    </source>
</evidence>
<dbReference type="NCBIfam" id="TIGR03375">
    <property type="entry name" value="type_I_sec_LssB"/>
    <property type="match status" value="1"/>
</dbReference>
<dbReference type="GO" id="GO:0005524">
    <property type="term" value="F:ATP binding"/>
    <property type="evidence" value="ECO:0007669"/>
    <property type="project" value="UniProtKB-KW"/>
</dbReference>
<dbReference type="InterPro" id="IPR011527">
    <property type="entry name" value="ABC1_TM_dom"/>
</dbReference>
<gene>
    <name evidence="18" type="ORF">DFP86_102243</name>
</gene>
<comment type="similarity">
    <text evidence="12">Belongs to the ABC transporter superfamily. Cyclolysin exporter (TC 3.A.1.109.2) family.</text>
</comment>
<comment type="caution">
    <text evidence="18">The sequence shown here is derived from an EMBL/GenBank/DDBJ whole genome shotgun (WGS) entry which is preliminary data.</text>
</comment>
<dbReference type="EMBL" id="SNZP01000002">
    <property type="protein sequence ID" value="TDR82129.1"/>
    <property type="molecule type" value="Genomic_DNA"/>
</dbReference>
<dbReference type="PROSITE" id="PS00211">
    <property type="entry name" value="ABC_TRANSPORTER_1"/>
    <property type="match status" value="1"/>
</dbReference>
<feature type="domain" description="ABC transmembrane type-1" evidence="16">
    <location>
        <begin position="172"/>
        <end position="450"/>
    </location>
</feature>
<accession>A0A4V3DVT2</accession>
<dbReference type="SUPFAM" id="SSF52540">
    <property type="entry name" value="P-loop containing nucleoside triphosphate hydrolases"/>
    <property type="match status" value="1"/>
</dbReference>
<evidence type="ECO:0000256" key="3">
    <source>
        <dbReference type="ARBA" id="ARBA00022475"/>
    </source>
</evidence>
<keyword evidence="4 14" id="KW-0812">Transmembrane</keyword>
<dbReference type="InterPro" id="IPR036640">
    <property type="entry name" value="ABC1_TM_sf"/>
</dbReference>
<dbReference type="Pfam" id="PF00005">
    <property type="entry name" value="ABC_tran"/>
    <property type="match status" value="1"/>
</dbReference>
<keyword evidence="5" id="KW-0204">Cytolysis</keyword>
<dbReference type="GO" id="GO:0008233">
    <property type="term" value="F:peptidase activity"/>
    <property type="evidence" value="ECO:0007669"/>
    <property type="project" value="InterPro"/>
</dbReference>
<dbReference type="RefSeq" id="WP_243729291.1">
    <property type="nucleotide sequence ID" value="NZ_SNZP01000002.1"/>
</dbReference>
<keyword evidence="8 18" id="KW-0067">ATP-binding</keyword>
<keyword evidence="2" id="KW-0813">Transport</keyword>
<evidence type="ECO:0000256" key="9">
    <source>
        <dbReference type="ARBA" id="ARBA00022989"/>
    </source>
</evidence>
<dbReference type="SUPFAM" id="SSF90123">
    <property type="entry name" value="ABC transporter transmembrane region"/>
    <property type="match status" value="1"/>
</dbReference>
<evidence type="ECO:0000256" key="1">
    <source>
        <dbReference type="ARBA" id="ARBA00004651"/>
    </source>
</evidence>
<dbReference type="InterPro" id="IPR039421">
    <property type="entry name" value="Type_1_exporter"/>
</dbReference>
<keyword evidence="10 14" id="KW-0472">Membrane</keyword>
<comment type="function">
    <text evidence="11">Involved in the export of calmodulin-sensitive adenylate cyclase-hemolysin (cyclolysin).</text>
</comment>
<evidence type="ECO:0000259" key="15">
    <source>
        <dbReference type="PROSITE" id="PS50893"/>
    </source>
</evidence>
<protein>
    <recommendedName>
        <fullName evidence="13">Cyclolysin secretion/processing ATP-binding protein CyaB</fullName>
    </recommendedName>
</protein>
<evidence type="ECO:0000256" key="12">
    <source>
        <dbReference type="ARBA" id="ARBA00061173"/>
    </source>
</evidence>
<feature type="transmembrane region" description="Helical" evidence="14">
    <location>
        <begin position="172"/>
        <end position="194"/>
    </location>
</feature>
<dbReference type="InterPro" id="IPR005074">
    <property type="entry name" value="Peptidase_C39"/>
</dbReference>
<dbReference type="Proteomes" id="UP000295611">
    <property type="component" value="Unassembled WGS sequence"/>
</dbReference>
<dbReference type="GO" id="GO:0006508">
    <property type="term" value="P:proteolysis"/>
    <property type="evidence" value="ECO:0007669"/>
    <property type="project" value="InterPro"/>
</dbReference>
<dbReference type="PROSITE" id="PS50893">
    <property type="entry name" value="ABC_TRANSPORTER_2"/>
    <property type="match status" value="1"/>
</dbReference>
<comment type="subcellular location">
    <subcellularLocation>
        <location evidence="1">Cell membrane</location>
        <topology evidence="1">Multi-pass membrane protein</topology>
    </subcellularLocation>
</comment>
<dbReference type="Pfam" id="PF00664">
    <property type="entry name" value="ABC_membrane"/>
    <property type="match status" value="1"/>
</dbReference>
<feature type="transmembrane region" description="Helical" evidence="14">
    <location>
        <begin position="307"/>
        <end position="326"/>
    </location>
</feature>
<evidence type="ECO:0000259" key="16">
    <source>
        <dbReference type="PROSITE" id="PS50929"/>
    </source>
</evidence>
<dbReference type="PANTHER" id="PTHR43394:SF1">
    <property type="entry name" value="ATP-BINDING CASSETTE SUB-FAMILY B MEMBER 10, MITOCHONDRIAL"/>
    <property type="match status" value="1"/>
</dbReference>
<sequence>MIDFPPHAEPVQVLRPKEPGQDPLRACLLALAQHYGLPPQPETVFNGLPEAEGKLTPSLFVRAADRLGLTARIARMPATDWRPELLPVVLLLQDDQACLLDRCDEQGYAHIRTPTLIDGTSRLLQSELAERYSGLCILVKPRYQPERRAAAAADGHWFWLAVRKGWPLYRDAFLAAFLINLCALAVPIVTMNIYDRVVPNLAFSTLWVLAVGAGLVQVFDFLLKLARSHLLDLAGKRIDIDLSARIMERVLGLRLEHRPPSVGAFAANLRAFESVRDFIASSSVATLVDLPFTLIFVLILLWLSPWFAVPVILAAGLMLLQAWFAASRMRTLSESTLRASAERNALLIESLTGLETIKSQSAQGVQQARWERSTHYLAQTGARLKILSALTSHFAGFVQQTTYLATLVLGVYLILDGRTSAGGIIAAGMLSSRATVPLSQLVNLLTQYHQARASLASVESVMRLPTERDSAMVYAPRAPFAGGIELKNVEFGYPGAKLSALSGVSLRIVPGERVAILGSIGSGKSTIQKLIMGLYQPSAGTVLIDGIDLRQIDPDELRREVGYVPQESLLLSGSLRHNLTLGRPEVPVGRLQRALNIAGLGRFVNQHPDGFDMPIGERGATLSGGQRRALCVARAWVAEPTILLMDEPTSNMDPGQARRMIQALSGVMAGKTLLVVTHQADVLELVDRIIVIEGGRVVADGPKKQVLDALTPPAMQKEAQA</sequence>
<keyword evidence="19" id="KW-1185">Reference proteome</keyword>
<evidence type="ECO:0000259" key="17">
    <source>
        <dbReference type="PROSITE" id="PS50990"/>
    </source>
</evidence>
<keyword evidence="3" id="KW-1003">Cell membrane</keyword>
<dbReference type="PANTHER" id="PTHR43394">
    <property type="entry name" value="ATP-DEPENDENT PERMEASE MDL1, MITOCHONDRIAL"/>
    <property type="match status" value="1"/>
</dbReference>
<reference evidence="18 19" key="1">
    <citation type="submission" date="2019-03" db="EMBL/GenBank/DDBJ databases">
        <title>Genomic Encyclopedia of Type Strains, Phase III (KMG-III): the genomes of soil and plant-associated and newly described type strains.</title>
        <authorList>
            <person name="Whitman W."/>
        </authorList>
    </citation>
    <scope>NUCLEOTIDE SEQUENCE [LARGE SCALE GENOMIC DNA]</scope>
    <source>
        <strain evidence="18 19">CECT 8976</strain>
    </source>
</reference>
<evidence type="ECO:0000256" key="10">
    <source>
        <dbReference type="ARBA" id="ARBA00023136"/>
    </source>
</evidence>
<dbReference type="GO" id="GO:0005886">
    <property type="term" value="C:plasma membrane"/>
    <property type="evidence" value="ECO:0007669"/>
    <property type="project" value="UniProtKB-SubCell"/>
</dbReference>
<evidence type="ECO:0000256" key="4">
    <source>
        <dbReference type="ARBA" id="ARBA00022692"/>
    </source>
</evidence>
<name>A0A4V3DVT2_9NEIS</name>
<dbReference type="InterPro" id="IPR027417">
    <property type="entry name" value="P-loop_NTPase"/>
</dbReference>
<dbReference type="InterPro" id="IPR017871">
    <property type="entry name" value="ABC_transporter-like_CS"/>
</dbReference>
<dbReference type="InterPro" id="IPR003439">
    <property type="entry name" value="ABC_transporter-like_ATP-bd"/>
</dbReference>
<dbReference type="GO" id="GO:0031640">
    <property type="term" value="P:killing of cells of another organism"/>
    <property type="evidence" value="ECO:0007669"/>
    <property type="project" value="UniProtKB-KW"/>
</dbReference>
<dbReference type="GO" id="GO:0015421">
    <property type="term" value="F:ABC-type oligopeptide transporter activity"/>
    <property type="evidence" value="ECO:0007669"/>
    <property type="project" value="TreeGrafter"/>
</dbReference>
<evidence type="ECO:0000313" key="18">
    <source>
        <dbReference type="EMBL" id="TDR82129.1"/>
    </source>
</evidence>
<organism evidence="18 19">
    <name type="scientific">Paludibacterium purpuratum</name>
    <dbReference type="NCBI Taxonomy" id="1144873"/>
    <lineage>
        <taxon>Bacteria</taxon>
        <taxon>Pseudomonadati</taxon>
        <taxon>Pseudomonadota</taxon>
        <taxon>Betaproteobacteria</taxon>
        <taxon>Neisseriales</taxon>
        <taxon>Chromobacteriaceae</taxon>
        <taxon>Paludibacterium</taxon>
    </lineage>
</organism>
<evidence type="ECO:0000256" key="8">
    <source>
        <dbReference type="ARBA" id="ARBA00022840"/>
    </source>
</evidence>